<feature type="binding site" evidence="10">
    <location>
        <position position="48"/>
    </location>
    <ligand>
        <name>[4Fe-4S] cluster</name>
        <dbReference type="ChEBI" id="CHEBI:49883"/>
        <label>1</label>
    </ligand>
</feature>
<dbReference type="Proteomes" id="UP000000483">
    <property type="component" value="Chromosome"/>
</dbReference>
<dbReference type="InterPro" id="IPR013785">
    <property type="entry name" value="Aldolase_TIM"/>
</dbReference>
<dbReference type="Pfam" id="PF00037">
    <property type="entry name" value="Fer4"/>
    <property type="match status" value="1"/>
</dbReference>
<dbReference type="PROSITE" id="PS00198">
    <property type="entry name" value="4FE4S_FER_1"/>
    <property type="match status" value="1"/>
</dbReference>
<dbReference type="EC" id="1.4.1.13" evidence="2"/>
<dbReference type="EMBL" id="CP002629">
    <property type="protein sequence ID" value="AEB08902.1"/>
    <property type="molecule type" value="Genomic_DNA"/>
</dbReference>
<evidence type="ECO:0000256" key="1">
    <source>
        <dbReference type="ARBA" id="ARBA00009716"/>
    </source>
</evidence>
<dbReference type="RefSeq" id="WP_013706014.1">
    <property type="nucleotide sequence ID" value="NC_015388.1"/>
</dbReference>
<dbReference type="GO" id="GO:0004355">
    <property type="term" value="F:glutamate synthase (NADPH) activity"/>
    <property type="evidence" value="ECO:0007669"/>
    <property type="project" value="UniProtKB-EC"/>
</dbReference>
<dbReference type="GO" id="GO:0046872">
    <property type="term" value="F:metal ion binding"/>
    <property type="evidence" value="ECO:0007669"/>
    <property type="project" value="UniProtKB-KW"/>
</dbReference>
<feature type="binding site" evidence="10">
    <location>
        <position position="42"/>
    </location>
    <ligand>
        <name>[4Fe-4S] cluster</name>
        <dbReference type="ChEBI" id="CHEBI:49883"/>
        <label>1</label>
    </ligand>
</feature>
<keyword evidence="7" id="KW-0314">Glutamate biosynthesis</keyword>
<gene>
    <name evidence="12" type="ordered locus">Desac_1036</name>
</gene>
<dbReference type="InterPro" id="IPR002932">
    <property type="entry name" value="Glu_synthdom"/>
</dbReference>
<evidence type="ECO:0000256" key="7">
    <source>
        <dbReference type="ARBA" id="ARBA00023164"/>
    </source>
</evidence>
<dbReference type="InterPro" id="IPR017896">
    <property type="entry name" value="4Fe4S_Fe-S-bd"/>
</dbReference>
<dbReference type="InterPro" id="IPR024188">
    <property type="entry name" value="GltB"/>
</dbReference>
<evidence type="ECO:0000259" key="11">
    <source>
        <dbReference type="PROSITE" id="PS51379"/>
    </source>
</evidence>
<dbReference type="GO" id="GO:0051539">
    <property type="term" value="F:4 iron, 4 sulfur cluster binding"/>
    <property type="evidence" value="ECO:0007669"/>
    <property type="project" value="UniProtKB-KW"/>
</dbReference>
<name>F2NH60_DESAR</name>
<dbReference type="Gene3D" id="3.30.70.20">
    <property type="match status" value="1"/>
</dbReference>
<evidence type="ECO:0000256" key="10">
    <source>
        <dbReference type="PIRSR" id="PIRSR006429-1"/>
    </source>
</evidence>
<dbReference type="HOGENOM" id="CLU_023342_1_1_7"/>
<dbReference type="PIRSF" id="PIRSF006429">
    <property type="entry name" value="GOGAT_lg_2"/>
    <property type="match status" value="1"/>
</dbReference>
<feature type="binding site" evidence="10">
    <location>
        <position position="88"/>
    </location>
    <ligand>
        <name>[4Fe-4S] cluster</name>
        <dbReference type="ChEBI" id="CHEBI:49883"/>
        <label>1</label>
    </ligand>
</feature>
<feature type="binding site" evidence="10">
    <location>
        <position position="72"/>
    </location>
    <ligand>
        <name>[4Fe-4S] cluster</name>
        <dbReference type="ChEBI" id="CHEBI:49883"/>
        <label>2</label>
    </ligand>
</feature>
<keyword evidence="12" id="KW-0560">Oxidoreductase</keyword>
<feature type="binding site" evidence="10">
    <location>
        <position position="45"/>
    </location>
    <ligand>
        <name>[4Fe-4S] cluster</name>
        <dbReference type="ChEBI" id="CHEBI:49883"/>
        <label>1</label>
    </ligand>
</feature>
<dbReference type="Gene3D" id="3.20.20.70">
    <property type="entry name" value="Aldolase class I"/>
    <property type="match status" value="1"/>
</dbReference>
<dbReference type="GO" id="GO:0006537">
    <property type="term" value="P:glutamate biosynthetic process"/>
    <property type="evidence" value="ECO:0007669"/>
    <property type="project" value="UniProtKB-KW"/>
</dbReference>
<evidence type="ECO:0000256" key="5">
    <source>
        <dbReference type="ARBA" id="ARBA00023004"/>
    </source>
</evidence>
<evidence type="ECO:0000313" key="12">
    <source>
        <dbReference type="EMBL" id="AEB08902.1"/>
    </source>
</evidence>
<feature type="binding site" evidence="10">
    <location>
        <position position="84"/>
    </location>
    <ligand>
        <name>[4Fe-4S] cluster</name>
        <dbReference type="ChEBI" id="CHEBI:49883"/>
        <label>2</label>
    </ligand>
</feature>
<comment type="similarity">
    <text evidence="1 9">Belongs to the glutamate synthase family.</text>
</comment>
<keyword evidence="10" id="KW-0004">4Fe-4S</keyword>
<dbReference type="PANTHER" id="PTHR43819:SF1">
    <property type="entry name" value="ARCHAEAL-TYPE GLUTAMATE SYNTHASE [NADPH]"/>
    <property type="match status" value="1"/>
</dbReference>
<keyword evidence="6 10" id="KW-0411">Iron-sulfur</keyword>
<dbReference type="CDD" id="cd02808">
    <property type="entry name" value="GltS_FMN"/>
    <property type="match status" value="1"/>
</dbReference>
<evidence type="ECO:0000256" key="9">
    <source>
        <dbReference type="PIRNR" id="PIRNR006429"/>
    </source>
</evidence>
<dbReference type="SUPFAM" id="SSF54862">
    <property type="entry name" value="4Fe-4S ferredoxins"/>
    <property type="match status" value="1"/>
</dbReference>
<dbReference type="eggNOG" id="COG1145">
    <property type="taxonomic scope" value="Bacteria"/>
</dbReference>
<dbReference type="Pfam" id="PF01645">
    <property type="entry name" value="Glu_synthase"/>
    <property type="match status" value="1"/>
</dbReference>
<accession>F2NH60</accession>
<dbReference type="PROSITE" id="PS51379">
    <property type="entry name" value="4FE4S_FER_2"/>
    <property type="match status" value="1"/>
</dbReference>
<keyword evidence="4 10" id="KW-0479">Metal-binding</keyword>
<dbReference type="STRING" id="880072.Desac_1036"/>
<evidence type="ECO:0000256" key="8">
    <source>
        <dbReference type="ARBA" id="ARBA00048151"/>
    </source>
</evidence>
<reference evidence="13" key="2">
    <citation type="submission" date="2011-03" db="EMBL/GenBank/DDBJ databases">
        <title>The complete genome of Desulfobacca acetoxidans DSM 11109.</title>
        <authorList>
            <consortium name="US DOE Joint Genome Institute (JGI-PGF)"/>
            <person name="Lucas S."/>
            <person name="Copeland A."/>
            <person name="Lapidus A."/>
            <person name="Bruce D."/>
            <person name="Goodwin L."/>
            <person name="Pitluck S."/>
            <person name="Peters L."/>
            <person name="Kyrpides N."/>
            <person name="Mavromatis K."/>
            <person name="Ivanova N."/>
            <person name="Ovchinnikova G."/>
            <person name="Teshima H."/>
            <person name="Detter J.C."/>
            <person name="Han C."/>
            <person name="Land M."/>
            <person name="Hauser L."/>
            <person name="Markowitz V."/>
            <person name="Cheng J.-F."/>
            <person name="Hugenholtz P."/>
            <person name="Woyke T."/>
            <person name="Wu D."/>
            <person name="Spring S."/>
            <person name="Schueler E."/>
            <person name="Brambilla E."/>
            <person name="Klenk H.-P."/>
            <person name="Eisen J.A."/>
        </authorList>
    </citation>
    <scope>NUCLEOTIDE SEQUENCE [LARGE SCALE GENOMIC DNA]</scope>
    <source>
        <strain evidence="13">ATCC 700848 / DSM 11109 / ASRB2</strain>
    </source>
</reference>
<keyword evidence="5 10" id="KW-0408">Iron</keyword>
<dbReference type="SUPFAM" id="SSF51395">
    <property type="entry name" value="FMN-linked oxidoreductases"/>
    <property type="match status" value="1"/>
</dbReference>
<feature type="binding site" evidence="10">
    <location>
        <position position="77"/>
    </location>
    <ligand>
        <name>[4Fe-4S] cluster</name>
        <dbReference type="ChEBI" id="CHEBI:49883"/>
        <label>2</label>
    </ligand>
</feature>
<dbReference type="OrthoDB" id="9758182at2"/>
<feature type="binding site" evidence="10">
    <location>
        <position position="52"/>
    </location>
    <ligand>
        <name>[4Fe-4S] cluster</name>
        <dbReference type="ChEBI" id="CHEBI:49883"/>
        <label>2</label>
    </ligand>
</feature>
<sequence>MTQSAEKIDTENGPQYIEPVITGCRFKNPLSKYRVVRDEKRCTRCGRCVELCPYGVHTWAGEYLRRPLSYRCLGFKCKTQSFYCIDQCPEKALRLVQNPNYQSFGDKRWSSDLLLSTWWMAEFGTLPYTDIEYRTGDSGGGFDKMRFIFPREFKDSKLSHEEISLELVLNRRADGRPQVKLSVPWYGGGMSFGSISLHTMLARARAVVKWNTMTCTGEGGYPDALMPYDDHIITQVATGLFGVREDTIQRVRIVEFKYAQGAKPGLGGHLLGDKVTPEVARMREAVTGSALFSPFPFHSVYSVEDHKKHVDWIKEVNPRCLVSVKVSTPTDVDMVAVGSYDAGAHIIHLDGSYGGTGAAPDIAKKNIAMPIEYAIPKVHQFLRNEGIRDRITLIASGGLRTAFDVAKAIALGADGVVIGTAEMVALECTRCYNCESGRGCPRGIATTDPEMTQLMQVDWGLNRISNMYHAWAWQLKEILRRLGLRSITELVGRTDLLVHLDYYDRPVEDDLRRGAPLKG</sequence>
<dbReference type="AlphaFoldDB" id="F2NH60"/>
<keyword evidence="3" id="KW-0028">Amino-acid biosynthesis</keyword>
<reference evidence="12 13" key="1">
    <citation type="journal article" date="2011" name="Stand. Genomic Sci.">
        <title>Complete genome sequence of the acetate-degrading sulfate reducer Desulfobacca acetoxidans type strain (ASRB2).</title>
        <authorList>
            <person name="Goker M."/>
            <person name="Teshima H."/>
            <person name="Lapidus A."/>
            <person name="Nolan M."/>
            <person name="Lucas S."/>
            <person name="Hammon N."/>
            <person name="Deshpande S."/>
            <person name="Cheng J.F."/>
            <person name="Tapia R."/>
            <person name="Han C."/>
            <person name="Goodwin L."/>
            <person name="Pitluck S."/>
            <person name="Huntemann M."/>
            <person name="Liolios K."/>
            <person name="Ivanova N."/>
            <person name="Pagani I."/>
            <person name="Mavromatis K."/>
            <person name="Ovchinikova G."/>
            <person name="Pati A."/>
            <person name="Chen A."/>
            <person name="Palaniappan K."/>
            <person name="Land M."/>
            <person name="Hauser L."/>
            <person name="Brambilla E.M."/>
            <person name="Rohde M."/>
            <person name="Spring S."/>
            <person name="Detter J.C."/>
            <person name="Woyke T."/>
            <person name="Bristow J."/>
            <person name="Eisen J.A."/>
            <person name="Markowitz V."/>
            <person name="Hugenholtz P."/>
            <person name="Kyrpides N.C."/>
            <person name="Klenk H.P."/>
        </authorList>
    </citation>
    <scope>NUCLEOTIDE SEQUENCE [LARGE SCALE GENOMIC DNA]</scope>
    <source>
        <strain evidence="13">ATCC 700848 / DSM 11109 / ASRB2</strain>
    </source>
</reference>
<evidence type="ECO:0000256" key="3">
    <source>
        <dbReference type="ARBA" id="ARBA00022605"/>
    </source>
</evidence>
<evidence type="ECO:0000256" key="4">
    <source>
        <dbReference type="ARBA" id="ARBA00022723"/>
    </source>
</evidence>
<evidence type="ECO:0000256" key="6">
    <source>
        <dbReference type="ARBA" id="ARBA00023014"/>
    </source>
</evidence>
<dbReference type="KEGG" id="dao:Desac_1036"/>
<dbReference type="InterPro" id="IPR017900">
    <property type="entry name" value="4Fe4S_Fe_S_CS"/>
</dbReference>
<organism evidence="12 13">
    <name type="scientific">Desulfobacca acetoxidans (strain ATCC 700848 / DSM 11109 / ASRB2)</name>
    <dbReference type="NCBI Taxonomy" id="880072"/>
    <lineage>
        <taxon>Bacteria</taxon>
        <taxon>Pseudomonadati</taxon>
        <taxon>Thermodesulfobacteriota</taxon>
        <taxon>Desulfobaccia</taxon>
        <taxon>Desulfobaccales</taxon>
        <taxon>Desulfobaccaceae</taxon>
        <taxon>Desulfobacca</taxon>
    </lineage>
</organism>
<evidence type="ECO:0000313" key="13">
    <source>
        <dbReference type="Proteomes" id="UP000000483"/>
    </source>
</evidence>
<proteinExistence type="inferred from homology"/>
<feature type="domain" description="4Fe-4S ferredoxin-type" evidence="11">
    <location>
        <begin position="33"/>
        <end position="62"/>
    </location>
</feature>
<protein>
    <recommendedName>
        <fullName evidence="2">glutamate synthase (NADPH)</fullName>
        <ecNumber evidence="2">1.4.1.13</ecNumber>
    </recommendedName>
</protein>
<dbReference type="eggNOG" id="COG0069">
    <property type="taxonomic scope" value="Bacteria"/>
</dbReference>
<comment type="catalytic activity">
    <reaction evidence="8">
        <text>2 L-glutamate + NADP(+) = L-glutamine + 2-oxoglutarate + NADPH + H(+)</text>
        <dbReference type="Rhea" id="RHEA:15501"/>
        <dbReference type="ChEBI" id="CHEBI:15378"/>
        <dbReference type="ChEBI" id="CHEBI:16810"/>
        <dbReference type="ChEBI" id="CHEBI:29985"/>
        <dbReference type="ChEBI" id="CHEBI:57783"/>
        <dbReference type="ChEBI" id="CHEBI:58349"/>
        <dbReference type="ChEBI" id="CHEBI:58359"/>
        <dbReference type="EC" id="1.4.1.13"/>
    </reaction>
</comment>
<dbReference type="PANTHER" id="PTHR43819">
    <property type="entry name" value="ARCHAEAL-TYPE GLUTAMATE SYNTHASE [NADPH]"/>
    <property type="match status" value="1"/>
</dbReference>
<keyword evidence="13" id="KW-1185">Reference proteome</keyword>
<evidence type="ECO:0000256" key="2">
    <source>
        <dbReference type="ARBA" id="ARBA00012079"/>
    </source>
</evidence>